<dbReference type="Gene3D" id="3.10.560.10">
    <property type="entry name" value="Outer membrane lipoprotein wza domain like"/>
    <property type="match status" value="6"/>
</dbReference>
<dbReference type="Proteomes" id="UP000075615">
    <property type="component" value="Unassembled WGS sequence"/>
</dbReference>
<dbReference type="Gene3D" id="3.30.1950.10">
    <property type="entry name" value="wza like domain"/>
    <property type="match status" value="1"/>
</dbReference>
<sequence>MSDGQLNDFWVNAKKLGYNYQTVTKLLQEGGFSYTESLNIVDRIRGMEASTSSDPFSVLSKVSSSGLTADEEKIFGLKLFRESEFSFQDYNSMTVPGTYVLGIGDGLSVILYGEATDSYSFTIDQQGRIQLPFIGPVSIAGLQFESAKALIKEKLSQRHVGLSYANPTVFLDITLVNTRSIVVNILGEVIKPGTYALSTTSTIFSAVYKAGGPTTNGTLRNIKIYRSSKLIREFDLYDFISKGFTDQEFVLNDQDVIVLSTYNRRVELEGAIKNPGIYELKNEETINDILNFSGGYTAGADSTSLILKRLNGASQFIREVQPNIPLKDLNDGDIIEIGKLKDSNIERVEISGAVMRPGFYSWQPEMNLNDLIEMAGGVRSDALQNRATVFRLNEDLSPYVRSVGKGAYEQVNIQKSSSVYIPSKIEITETKFINLSGQLNREGSLPYYEGMTILDAIVLSNGIKSSALGGNIEIVRLKNENGSGEYDYFNIEVPREIGNIEEFVLRENDNIYVRDTWVRRKSRSIYVKGDVDQPGEYIISQGTTRVSDLVSRFGGYMPTANLNGLKLYRQVKNVSDENDSIEYERKKSISEFISSAQFEATVSKLEYDEIKNSYGQLQNARIISNRKTSKEGVKSDSIDVQNNFKLSKQFVINGKVVQLMEIGLSYEDIMSNPESQYNVKLLDGDILFVPSRSSLVEIDGAVFQPTQAIYKKEKSFLDYVETAGGFKRRADKRRAYVEYANGEIARVRSFVFFKFYPKVTTDAIIKVPLKPESQKINFDRVISLITTTISTYLLIEAVSNR</sequence>
<feature type="domain" description="Soluble ligand binding" evidence="3">
    <location>
        <begin position="182"/>
        <end position="226"/>
    </location>
</feature>
<organism evidence="4 5">
    <name type="scientific">Roseivirga echinicomitans</name>
    <dbReference type="NCBI Taxonomy" id="296218"/>
    <lineage>
        <taxon>Bacteria</taxon>
        <taxon>Pseudomonadati</taxon>
        <taxon>Bacteroidota</taxon>
        <taxon>Cytophagia</taxon>
        <taxon>Cytophagales</taxon>
        <taxon>Roseivirgaceae</taxon>
        <taxon>Roseivirga</taxon>
    </lineage>
</organism>
<feature type="domain" description="Polysaccharide export protein N-terminal" evidence="2">
    <location>
        <begin position="95"/>
        <end position="158"/>
    </location>
</feature>
<keyword evidence="5" id="KW-1185">Reference proteome</keyword>
<dbReference type="InterPro" id="IPR049712">
    <property type="entry name" value="Poly_export"/>
</dbReference>
<dbReference type="Pfam" id="PF02563">
    <property type="entry name" value="Poly_export"/>
    <property type="match status" value="1"/>
</dbReference>
<feature type="domain" description="Soluble ligand binding" evidence="3">
    <location>
        <begin position="266"/>
        <end position="314"/>
    </location>
</feature>
<keyword evidence="1" id="KW-0732">Signal</keyword>
<evidence type="ECO:0000256" key="1">
    <source>
        <dbReference type="ARBA" id="ARBA00022729"/>
    </source>
</evidence>
<evidence type="ECO:0000259" key="3">
    <source>
        <dbReference type="Pfam" id="PF10531"/>
    </source>
</evidence>
<feature type="domain" description="Soluble ligand binding" evidence="3">
    <location>
        <begin position="348"/>
        <end position="392"/>
    </location>
</feature>
<comment type="caution">
    <text evidence="4">The sequence shown here is derived from an EMBL/GenBank/DDBJ whole genome shotgun (WGS) entry which is preliminary data.</text>
</comment>
<dbReference type="PANTHER" id="PTHR33619">
    <property type="entry name" value="POLYSACCHARIDE EXPORT PROTEIN GFCE-RELATED"/>
    <property type="match status" value="1"/>
</dbReference>
<dbReference type="STRING" id="296218.AWN68_16540"/>
<dbReference type="InterPro" id="IPR019554">
    <property type="entry name" value="Soluble_ligand-bd"/>
</dbReference>
<evidence type="ECO:0000259" key="2">
    <source>
        <dbReference type="Pfam" id="PF02563"/>
    </source>
</evidence>
<dbReference type="AlphaFoldDB" id="A0A150XR22"/>
<protein>
    <recommendedName>
        <fullName evidence="6">Polysaccharide biosynthesis protein</fullName>
    </recommendedName>
</protein>
<evidence type="ECO:0000313" key="5">
    <source>
        <dbReference type="Proteomes" id="UP000075615"/>
    </source>
</evidence>
<name>A0A150XR22_9BACT</name>
<dbReference type="EMBL" id="LRDB01000006">
    <property type="protein sequence ID" value="KYG81144.1"/>
    <property type="molecule type" value="Genomic_DNA"/>
</dbReference>
<reference evidence="4 5" key="1">
    <citation type="submission" date="2016-01" db="EMBL/GenBank/DDBJ databases">
        <title>Genome sequencing of Roseivirga echinicomitans KMM 6058.</title>
        <authorList>
            <person name="Selvaratnam C."/>
            <person name="Thevarajoo S."/>
            <person name="Goh K.M."/>
            <person name="Ee R."/>
            <person name="Chan K.-G."/>
            <person name="Chong C.S."/>
        </authorList>
    </citation>
    <scope>NUCLEOTIDE SEQUENCE [LARGE SCALE GENOMIC DNA]</scope>
    <source>
        <strain evidence="4 5">KMM 6058</strain>
    </source>
</reference>
<dbReference type="InterPro" id="IPR003715">
    <property type="entry name" value="Poly_export_N"/>
</dbReference>
<accession>A0A150XR22</accession>
<dbReference type="Pfam" id="PF10531">
    <property type="entry name" value="SLBB"/>
    <property type="match status" value="4"/>
</dbReference>
<gene>
    <name evidence="4" type="ORF">AWN68_16540</name>
</gene>
<feature type="domain" description="Soluble ligand binding" evidence="3">
    <location>
        <begin position="525"/>
        <end position="572"/>
    </location>
</feature>
<evidence type="ECO:0008006" key="6">
    <source>
        <dbReference type="Google" id="ProtNLM"/>
    </source>
</evidence>
<evidence type="ECO:0000313" key="4">
    <source>
        <dbReference type="EMBL" id="KYG81144.1"/>
    </source>
</evidence>
<dbReference type="PANTHER" id="PTHR33619:SF3">
    <property type="entry name" value="POLYSACCHARIDE EXPORT PROTEIN GFCE-RELATED"/>
    <property type="match status" value="1"/>
</dbReference>
<proteinExistence type="predicted"/>
<dbReference type="GO" id="GO:0015159">
    <property type="term" value="F:polysaccharide transmembrane transporter activity"/>
    <property type="evidence" value="ECO:0007669"/>
    <property type="project" value="InterPro"/>
</dbReference>